<evidence type="ECO:0000256" key="5">
    <source>
        <dbReference type="ARBA" id="ARBA00023065"/>
    </source>
</evidence>
<evidence type="ECO:0000256" key="1">
    <source>
        <dbReference type="ARBA" id="ARBA00004141"/>
    </source>
</evidence>
<keyword evidence="3 11" id="KW-0812">Transmembrane</keyword>
<feature type="domain" description="Ionotropic glutamate receptor C-terminal" evidence="13">
    <location>
        <begin position="370"/>
        <end position="696"/>
    </location>
</feature>
<evidence type="ECO:0000256" key="8">
    <source>
        <dbReference type="ARBA" id="ARBA00023180"/>
    </source>
</evidence>
<sequence>MACFLVTVLFLLVISSNASATHELFGSIGGVTDCTTREGREERIAMELAAHDFHNLTGCKLVLNLRDLSGNPARAVSAEEVEVKEGNRGSAMENTTDGGYFAAARMGCSTTVVWVMVVEEEKELGFWCSTITTIKPRQTLNQFGEAYIAEVKNPVKSLTKKGKFDLPVLHLRVAGGTLHRICRFASLEFKICLESNRCDLASGAASHRTQSLVAGEKERFRRKFQSEYPDEEENPDPSVFALRAYDAVWAVAKAMERLKDQRNSKTVLSSILSSNFKGLSGNIYFIDSKLAHVPTFQMVNVVGKSYREMGFLSPKFGFSKNLLVHESGEKGINSNVSAEEVLGAVYWPGGKTLVPIGLMETNISSGREKPLQIGVPMRSNFPQFVKVSRDENQGNVDITGFSINVFQAVVNRLSYQLSYKFIPFNGSYDEMVEMVSQQTFDAAVGDVEVTADRCQLAEFSQPYVESGLVMVVPLKSYKSERPWMFMKPFTKWMWSLMAAMSLFTGFIIWSIEHGSNPDFSGRVSQQLSNILWFSFSTLYLGQRDSLSSSLSRFVLAPWLFLVLIVNASYTASLTSMLTTSRFEPSNLEIGLLQRTNAAVGLGFKQENIKSIASIDDYAETLSNGHIRAGFLLIPHAKVFIAKYCKNFTIAGPTYKLGGSGFVFPKNSSVALDISEAIQRLAESGDLQQLENAMLSSFNCSFSPTETNADQSLGPEPFAGLFILSGGASAIVSLIVVARLLKTCWRPDHDLHSSNNNG</sequence>
<keyword evidence="12" id="KW-0732">Signal</keyword>
<dbReference type="Gene3D" id="3.40.190.10">
    <property type="entry name" value="Periplasmic binding protein-like II"/>
    <property type="match status" value="1"/>
</dbReference>
<keyword evidence="15" id="KW-1185">Reference proteome</keyword>
<dbReference type="Pfam" id="PF00060">
    <property type="entry name" value="Lig_chan"/>
    <property type="match status" value="1"/>
</dbReference>
<keyword evidence="8" id="KW-0325">Glycoprotein</keyword>
<evidence type="ECO:0000256" key="9">
    <source>
        <dbReference type="ARBA" id="ARBA00023286"/>
    </source>
</evidence>
<evidence type="ECO:0000256" key="11">
    <source>
        <dbReference type="SAM" id="Phobius"/>
    </source>
</evidence>
<accession>A0AAP0RUJ8</accession>
<gene>
    <name evidence="14" type="ORF">L1049_023510</name>
</gene>
<evidence type="ECO:0000256" key="3">
    <source>
        <dbReference type="ARBA" id="ARBA00022692"/>
    </source>
</evidence>
<evidence type="ECO:0000259" key="13">
    <source>
        <dbReference type="SMART" id="SM00079"/>
    </source>
</evidence>
<keyword evidence="5" id="KW-0406">Ion transport</keyword>
<dbReference type="Gene3D" id="3.40.50.2300">
    <property type="match status" value="1"/>
</dbReference>
<keyword evidence="6 11" id="KW-0472">Membrane</keyword>
<dbReference type="Gene3D" id="1.10.287.70">
    <property type="match status" value="1"/>
</dbReference>
<dbReference type="AlphaFoldDB" id="A0AAP0RUJ8"/>
<keyword evidence="2" id="KW-0813">Transport</keyword>
<evidence type="ECO:0000256" key="12">
    <source>
        <dbReference type="SAM" id="SignalP"/>
    </source>
</evidence>
<feature type="transmembrane region" description="Helical" evidence="11">
    <location>
        <begin position="553"/>
        <end position="571"/>
    </location>
</feature>
<feature type="chain" id="PRO_5042991182" description="Ionotropic glutamate receptor C-terminal domain-containing protein" evidence="12">
    <location>
        <begin position="21"/>
        <end position="757"/>
    </location>
</feature>
<evidence type="ECO:0000313" key="15">
    <source>
        <dbReference type="Proteomes" id="UP001415857"/>
    </source>
</evidence>
<evidence type="ECO:0000313" key="14">
    <source>
        <dbReference type="EMBL" id="KAK9284339.1"/>
    </source>
</evidence>
<evidence type="ECO:0000256" key="4">
    <source>
        <dbReference type="ARBA" id="ARBA00022989"/>
    </source>
</evidence>
<reference evidence="14 15" key="1">
    <citation type="journal article" date="2024" name="Plant J.">
        <title>Genome sequences and population genomics reveal climatic adaptation and genomic divergence between two closely related sweetgum species.</title>
        <authorList>
            <person name="Xu W.Q."/>
            <person name="Ren C.Q."/>
            <person name="Zhang X.Y."/>
            <person name="Comes H.P."/>
            <person name="Liu X.H."/>
            <person name="Li Y.G."/>
            <person name="Kettle C.J."/>
            <person name="Jalonen R."/>
            <person name="Gaisberger H."/>
            <person name="Ma Y.Z."/>
            <person name="Qiu Y.X."/>
        </authorList>
    </citation>
    <scope>NUCLEOTIDE SEQUENCE [LARGE SCALE GENOMIC DNA]</scope>
    <source>
        <strain evidence="14">Hangzhou</strain>
    </source>
</reference>
<dbReference type="InterPro" id="IPR028082">
    <property type="entry name" value="Peripla_BP_I"/>
</dbReference>
<feature type="transmembrane region" description="Helical" evidence="11">
    <location>
        <begin position="489"/>
        <end position="511"/>
    </location>
</feature>
<dbReference type="SUPFAM" id="SSF53850">
    <property type="entry name" value="Periplasmic binding protein-like II"/>
    <property type="match status" value="1"/>
</dbReference>
<evidence type="ECO:0000256" key="7">
    <source>
        <dbReference type="ARBA" id="ARBA00023170"/>
    </source>
</evidence>
<dbReference type="Pfam" id="PF01094">
    <property type="entry name" value="ANF_receptor"/>
    <property type="match status" value="1"/>
</dbReference>
<dbReference type="SUPFAM" id="SSF53822">
    <property type="entry name" value="Periplasmic binding protein-like I"/>
    <property type="match status" value="1"/>
</dbReference>
<dbReference type="CDD" id="cd13686">
    <property type="entry name" value="GluR_Plant"/>
    <property type="match status" value="1"/>
</dbReference>
<dbReference type="InterPro" id="IPR001320">
    <property type="entry name" value="Iontro_rcpt_C"/>
</dbReference>
<keyword evidence="10" id="KW-0407">Ion channel</keyword>
<dbReference type="PANTHER" id="PTHR18966">
    <property type="entry name" value="IONOTROPIC GLUTAMATE RECEPTOR"/>
    <property type="match status" value="1"/>
</dbReference>
<dbReference type="EMBL" id="JBBPBK010000005">
    <property type="protein sequence ID" value="KAK9284339.1"/>
    <property type="molecule type" value="Genomic_DNA"/>
</dbReference>
<proteinExistence type="predicted"/>
<evidence type="ECO:0000256" key="6">
    <source>
        <dbReference type="ARBA" id="ARBA00023136"/>
    </source>
</evidence>
<dbReference type="GO" id="GO:0015276">
    <property type="term" value="F:ligand-gated monoatomic ion channel activity"/>
    <property type="evidence" value="ECO:0007669"/>
    <property type="project" value="InterPro"/>
</dbReference>
<dbReference type="Proteomes" id="UP001415857">
    <property type="component" value="Unassembled WGS sequence"/>
</dbReference>
<dbReference type="InterPro" id="IPR015683">
    <property type="entry name" value="Ionotropic_Glu_rcpt"/>
</dbReference>
<keyword evidence="4 11" id="KW-1133">Transmembrane helix</keyword>
<comment type="subcellular location">
    <subcellularLocation>
        <location evidence="1">Membrane</location>
        <topology evidence="1">Multi-pass membrane protein</topology>
    </subcellularLocation>
</comment>
<protein>
    <recommendedName>
        <fullName evidence="13">Ionotropic glutamate receptor C-terminal domain-containing protein</fullName>
    </recommendedName>
</protein>
<keyword evidence="7" id="KW-0675">Receptor</keyword>
<name>A0AAP0RUJ8_LIQFO</name>
<keyword evidence="9" id="KW-1071">Ligand-gated ion channel</keyword>
<feature type="transmembrane region" description="Helical" evidence="11">
    <location>
        <begin position="717"/>
        <end position="740"/>
    </location>
</feature>
<dbReference type="FunFam" id="3.40.190.10:FF:000054">
    <property type="entry name" value="Glutamate receptor"/>
    <property type="match status" value="1"/>
</dbReference>
<dbReference type="GO" id="GO:0016020">
    <property type="term" value="C:membrane"/>
    <property type="evidence" value="ECO:0007669"/>
    <property type="project" value="UniProtKB-SubCell"/>
</dbReference>
<evidence type="ECO:0000256" key="10">
    <source>
        <dbReference type="ARBA" id="ARBA00023303"/>
    </source>
</evidence>
<feature type="signal peptide" evidence="12">
    <location>
        <begin position="1"/>
        <end position="20"/>
    </location>
</feature>
<evidence type="ECO:0000256" key="2">
    <source>
        <dbReference type="ARBA" id="ARBA00022448"/>
    </source>
</evidence>
<organism evidence="14 15">
    <name type="scientific">Liquidambar formosana</name>
    <name type="common">Formosan gum</name>
    <dbReference type="NCBI Taxonomy" id="63359"/>
    <lineage>
        <taxon>Eukaryota</taxon>
        <taxon>Viridiplantae</taxon>
        <taxon>Streptophyta</taxon>
        <taxon>Embryophyta</taxon>
        <taxon>Tracheophyta</taxon>
        <taxon>Spermatophyta</taxon>
        <taxon>Magnoliopsida</taxon>
        <taxon>eudicotyledons</taxon>
        <taxon>Gunneridae</taxon>
        <taxon>Pentapetalae</taxon>
        <taxon>Saxifragales</taxon>
        <taxon>Altingiaceae</taxon>
        <taxon>Liquidambar</taxon>
    </lineage>
</organism>
<dbReference type="FunFam" id="1.10.287.70:FF:000172">
    <property type="entry name" value="Glutamate receptor"/>
    <property type="match status" value="1"/>
</dbReference>
<dbReference type="SMART" id="SM00079">
    <property type="entry name" value="PBPe"/>
    <property type="match status" value="1"/>
</dbReference>
<comment type="caution">
    <text evidence="14">The sequence shown here is derived from an EMBL/GenBank/DDBJ whole genome shotgun (WGS) entry which is preliminary data.</text>
</comment>
<dbReference type="InterPro" id="IPR001828">
    <property type="entry name" value="ANF_lig-bd_rcpt"/>
</dbReference>